<comment type="caution">
    <text evidence="1">The sequence shown here is derived from an EMBL/GenBank/DDBJ whole genome shotgun (WGS) entry which is preliminary data.</text>
</comment>
<gene>
    <name evidence="1" type="ORF">EPL05_15260</name>
</gene>
<proteinExistence type="predicted"/>
<dbReference type="AlphaFoldDB" id="A0A3S3VK66"/>
<evidence type="ECO:0000313" key="2">
    <source>
        <dbReference type="Proteomes" id="UP000286701"/>
    </source>
</evidence>
<organism evidence="1 2">
    <name type="scientific">Mucilaginibacter gilvus</name>
    <dbReference type="NCBI Taxonomy" id="2305909"/>
    <lineage>
        <taxon>Bacteria</taxon>
        <taxon>Pseudomonadati</taxon>
        <taxon>Bacteroidota</taxon>
        <taxon>Sphingobacteriia</taxon>
        <taxon>Sphingobacteriales</taxon>
        <taxon>Sphingobacteriaceae</taxon>
        <taxon>Mucilaginibacter</taxon>
    </lineage>
</organism>
<sequence>MKRLFNRLPLAALLLFSTCSNPKQKPTHAIGTSFLADSNFRFINKDLNTDCIHLYSRKNKSEEIHNWYADSLHKQPYTDLTEDQRGILLGSSFPAKGYGAEFARNAIQACFVAKQEKIGTLQPIIVYWEHKGEGWLEMLLLDKNGKPINHIVISGCYEDDKDYHITTCNRSTLSKNQVITYQVTKKPIADTLKEPMEVDSVITKYTMLPSGKMYTQVWERKSGVRKKLVISQ</sequence>
<reference evidence="1 2" key="1">
    <citation type="submission" date="2019-01" db="EMBL/GenBank/DDBJ databases">
        <title>Mucilaginibacter antarcticum sp. nov., isolated from antarctic soil.</title>
        <authorList>
            <person name="Yan Y.-Q."/>
            <person name="Du Z.-J."/>
        </authorList>
    </citation>
    <scope>NUCLEOTIDE SEQUENCE [LARGE SCALE GENOMIC DNA]</scope>
    <source>
        <strain evidence="1 2">F01003</strain>
    </source>
</reference>
<keyword evidence="2" id="KW-1185">Reference proteome</keyword>
<name>A0A3S3VK66_9SPHI</name>
<dbReference type="RefSeq" id="WP_128534844.1">
    <property type="nucleotide sequence ID" value="NZ_SBIW01000007.1"/>
</dbReference>
<accession>A0A3S3VK66</accession>
<dbReference type="Proteomes" id="UP000286701">
    <property type="component" value="Unassembled WGS sequence"/>
</dbReference>
<dbReference type="OrthoDB" id="804812at2"/>
<dbReference type="EMBL" id="SBIW01000007">
    <property type="protein sequence ID" value="RWY50114.1"/>
    <property type="molecule type" value="Genomic_DNA"/>
</dbReference>
<protein>
    <submittedName>
        <fullName evidence="1">Uncharacterized protein</fullName>
    </submittedName>
</protein>
<evidence type="ECO:0000313" key="1">
    <source>
        <dbReference type="EMBL" id="RWY50114.1"/>
    </source>
</evidence>